<feature type="domain" description="Cyclic nucleotide-binding" evidence="1">
    <location>
        <begin position="185"/>
        <end position="260"/>
    </location>
</feature>
<dbReference type="GO" id="GO:0034236">
    <property type="term" value="F:protein kinase A catalytic subunit binding"/>
    <property type="evidence" value="ECO:0007669"/>
    <property type="project" value="TreeGrafter"/>
</dbReference>
<protein>
    <recommendedName>
        <fullName evidence="1">Cyclic nucleotide-binding domain-containing protein</fullName>
    </recommendedName>
</protein>
<dbReference type="SMART" id="SM00100">
    <property type="entry name" value="cNMP"/>
    <property type="match status" value="1"/>
</dbReference>
<dbReference type="InterPro" id="IPR018488">
    <property type="entry name" value="cNMP-bd_CS"/>
</dbReference>
<feature type="non-terminal residue" evidence="2">
    <location>
        <position position="260"/>
    </location>
</feature>
<dbReference type="AlphaFoldDB" id="A0AAW1SQW9"/>
<reference evidence="2 3" key="1">
    <citation type="journal article" date="2024" name="Nat. Commun.">
        <title>Phylogenomics reveals the evolutionary origins of lichenization in chlorophyte algae.</title>
        <authorList>
            <person name="Puginier C."/>
            <person name="Libourel C."/>
            <person name="Otte J."/>
            <person name="Skaloud P."/>
            <person name="Haon M."/>
            <person name="Grisel S."/>
            <person name="Petersen M."/>
            <person name="Berrin J.G."/>
            <person name="Delaux P.M."/>
            <person name="Dal Grande F."/>
            <person name="Keller J."/>
        </authorList>
    </citation>
    <scope>NUCLEOTIDE SEQUENCE [LARGE SCALE GENOMIC DNA]</scope>
    <source>
        <strain evidence="2 3">SAG 2523</strain>
    </source>
</reference>
<organism evidence="2 3">
    <name type="scientific">Apatococcus fuscideae</name>
    <dbReference type="NCBI Taxonomy" id="2026836"/>
    <lineage>
        <taxon>Eukaryota</taxon>
        <taxon>Viridiplantae</taxon>
        <taxon>Chlorophyta</taxon>
        <taxon>core chlorophytes</taxon>
        <taxon>Trebouxiophyceae</taxon>
        <taxon>Chlorellales</taxon>
        <taxon>Chlorellaceae</taxon>
        <taxon>Apatococcus</taxon>
    </lineage>
</organism>
<accession>A0AAW1SQW9</accession>
<dbReference type="PRINTS" id="PR00103">
    <property type="entry name" value="CAMPKINASE"/>
</dbReference>
<dbReference type="EMBL" id="JALJOV010001215">
    <property type="protein sequence ID" value="KAK9851896.1"/>
    <property type="molecule type" value="Genomic_DNA"/>
</dbReference>
<proteinExistence type="predicted"/>
<sequence>MDLDRTQSEIQMIHQEPLFRPGRRGAVSAETTAASTVKLTEKTPEEQVRIREALSHSVLLTSGHLQIEGEQLDTVVSAMFPIAVVPGQKVIREGHEGDNYYIIEDGVFKATKMVGPLRKELFIYEHHGGFGELAMMYNCPRAATIEAQTSGILWAVDRSTFRRIIVDSMVRRRQQHESLLQNMPIFSTLTAENRAAIADCLAPETYEDQQYILREGDKLTSVSKFYLVESGTIECYKCVKGERLMVKTIQANECFGEVAL</sequence>
<dbReference type="GO" id="GO:0030552">
    <property type="term" value="F:cAMP binding"/>
    <property type="evidence" value="ECO:0007669"/>
    <property type="project" value="TreeGrafter"/>
</dbReference>
<dbReference type="Pfam" id="PF00027">
    <property type="entry name" value="cNMP_binding"/>
    <property type="match status" value="2"/>
</dbReference>
<dbReference type="PANTHER" id="PTHR11635">
    <property type="entry name" value="CAMP-DEPENDENT PROTEIN KINASE REGULATORY CHAIN"/>
    <property type="match status" value="1"/>
</dbReference>
<keyword evidence="3" id="KW-1185">Reference proteome</keyword>
<dbReference type="InterPro" id="IPR050503">
    <property type="entry name" value="cAMP-dep_PK_reg_su-like"/>
</dbReference>
<evidence type="ECO:0000259" key="1">
    <source>
        <dbReference type="PROSITE" id="PS50042"/>
    </source>
</evidence>
<gene>
    <name evidence="2" type="ORF">WJX84_007448</name>
</gene>
<evidence type="ECO:0000313" key="2">
    <source>
        <dbReference type="EMBL" id="KAK9851896.1"/>
    </source>
</evidence>
<name>A0AAW1SQW9_9CHLO</name>
<dbReference type="SUPFAM" id="SSF51206">
    <property type="entry name" value="cAMP-binding domain-like"/>
    <property type="match status" value="2"/>
</dbReference>
<dbReference type="GO" id="GO:0004862">
    <property type="term" value="F:cAMP-dependent protein kinase inhibitor activity"/>
    <property type="evidence" value="ECO:0007669"/>
    <property type="project" value="TreeGrafter"/>
</dbReference>
<dbReference type="CDD" id="cd00038">
    <property type="entry name" value="CAP_ED"/>
    <property type="match status" value="2"/>
</dbReference>
<dbReference type="GO" id="GO:0005952">
    <property type="term" value="C:cAMP-dependent protein kinase complex"/>
    <property type="evidence" value="ECO:0007669"/>
    <property type="project" value="InterPro"/>
</dbReference>
<dbReference type="InterPro" id="IPR018490">
    <property type="entry name" value="cNMP-bd_dom_sf"/>
</dbReference>
<comment type="caution">
    <text evidence="2">The sequence shown here is derived from an EMBL/GenBank/DDBJ whole genome shotgun (WGS) entry which is preliminary data.</text>
</comment>
<dbReference type="PANTHER" id="PTHR11635:SF152">
    <property type="entry name" value="CAMP-DEPENDENT PROTEIN KINASE TYPE I REGULATORY SUBUNIT-RELATED"/>
    <property type="match status" value="1"/>
</dbReference>
<feature type="domain" description="Cyclic nucleotide-binding" evidence="1">
    <location>
        <begin position="67"/>
        <end position="182"/>
    </location>
</feature>
<dbReference type="Gene3D" id="2.60.120.10">
    <property type="entry name" value="Jelly Rolls"/>
    <property type="match status" value="2"/>
</dbReference>
<evidence type="ECO:0000313" key="3">
    <source>
        <dbReference type="Proteomes" id="UP001485043"/>
    </source>
</evidence>
<dbReference type="InterPro" id="IPR014710">
    <property type="entry name" value="RmlC-like_jellyroll"/>
</dbReference>
<dbReference type="Proteomes" id="UP001485043">
    <property type="component" value="Unassembled WGS sequence"/>
</dbReference>
<dbReference type="PROSITE" id="PS00889">
    <property type="entry name" value="CNMP_BINDING_2"/>
    <property type="match status" value="1"/>
</dbReference>
<dbReference type="GO" id="GO:0005829">
    <property type="term" value="C:cytosol"/>
    <property type="evidence" value="ECO:0007669"/>
    <property type="project" value="TreeGrafter"/>
</dbReference>
<dbReference type="PROSITE" id="PS50042">
    <property type="entry name" value="CNMP_BINDING_3"/>
    <property type="match status" value="2"/>
</dbReference>
<dbReference type="InterPro" id="IPR000595">
    <property type="entry name" value="cNMP-bd_dom"/>
</dbReference>